<name>A0A409WWE4_PSICY</name>
<evidence type="ECO:0000259" key="4">
    <source>
        <dbReference type="Pfam" id="PF08386"/>
    </source>
</evidence>
<evidence type="ECO:0000313" key="6">
    <source>
        <dbReference type="Proteomes" id="UP000283269"/>
    </source>
</evidence>
<dbReference type="InterPro" id="IPR000073">
    <property type="entry name" value="AB_hydrolase_1"/>
</dbReference>
<dbReference type="InterPro" id="IPR051601">
    <property type="entry name" value="Serine_prot/Carboxylest_S33"/>
</dbReference>
<evidence type="ECO:0000256" key="2">
    <source>
        <dbReference type="ARBA" id="ARBA00022801"/>
    </source>
</evidence>
<proteinExistence type="inferred from homology"/>
<dbReference type="SUPFAM" id="SSF53474">
    <property type="entry name" value="alpha/beta-Hydrolases"/>
    <property type="match status" value="2"/>
</dbReference>
<feature type="domain" description="Peptidase S33 tripeptidyl aminopeptidase-like C-terminal" evidence="4">
    <location>
        <begin position="450"/>
        <end position="551"/>
    </location>
</feature>
<dbReference type="Proteomes" id="UP000283269">
    <property type="component" value="Unassembled WGS sequence"/>
</dbReference>
<dbReference type="EMBL" id="NHYD01003092">
    <property type="protein sequence ID" value="PPQ82828.1"/>
    <property type="molecule type" value="Genomic_DNA"/>
</dbReference>
<dbReference type="Gene3D" id="3.40.50.1820">
    <property type="entry name" value="alpha/beta hydrolase"/>
    <property type="match status" value="2"/>
</dbReference>
<dbReference type="STRING" id="93625.A0A409WWE4"/>
<protein>
    <recommendedName>
        <fullName evidence="7">Peptidase S33 tripeptidyl aminopeptidase-like C-terminal domain-containing protein</fullName>
    </recommendedName>
</protein>
<dbReference type="GO" id="GO:0016787">
    <property type="term" value="F:hydrolase activity"/>
    <property type="evidence" value="ECO:0007669"/>
    <property type="project" value="UniProtKB-KW"/>
</dbReference>
<dbReference type="Pfam" id="PF00561">
    <property type="entry name" value="Abhydrolase_1"/>
    <property type="match status" value="2"/>
</dbReference>
<dbReference type="InParanoid" id="A0A409WWE4"/>
<feature type="domain" description="AB hydrolase-1" evidence="3">
    <location>
        <begin position="111"/>
        <end position="298"/>
    </location>
</feature>
<dbReference type="Pfam" id="PF08386">
    <property type="entry name" value="Abhydrolase_4"/>
    <property type="match status" value="2"/>
</dbReference>
<dbReference type="OrthoDB" id="425534at2759"/>
<feature type="domain" description="AB hydrolase-1" evidence="3">
    <location>
        <begin position="658"/>
        <end position="823"/>
    </location>
</feature>
<comment type="caution">
    <text evidence="5">The sequence shown here is derived from an EMBL/GenBank/DDBJ whole genome shotgun (WGS) entry which is preliminary data.</text>
</comment>
<feature type="domain" description="Peptidase S33 tripeptidyl aminopeptidase-like C-terminal" evidence="4">
    <location>
        <begin position="982"/>
        <end position="1082"/>
    </location>
</feature>
<keyword evidence="2" id="KW-0378">Hydrolase</keyword>
<dbReference type="InterPro" id="IPR013595">
    <property type="entry name" value="Pept_S33_TAP-like_C"/>
</dbReference>
<dbReference type="PANTHER" id="PTHR43248:SF25">
    <property type="entry name" value="AB HYDROLASE-1 DOMAIN-CONTAINING PROTEIN-RELATED"/>
    <property type="match status" value="1"/>
</dbReference>
<sequence length="1131" mass="123963">MSPSRFKLAIFTASAILGTGFFLSRSNTSADVSSNSKTQVGCEATAWMGMHPWEQFSPSKDLVWKECAPDRQCARLIVPLNHSDPDGEEAVIALVRKPAAVPQDSELYRGPILFNPGGPGASGVDLILRPIADLLSTIVGPEFDLVSFDPRGISRSTPRISFFKTDIERSLFGYDDLPLANNTDEGIHRTLARAKVVGQLAAETDNGYLRHMNTDQTARDMLRIVEAYGRSKLQYWGLSCGTFTYVLGARYGTLLGATFASIFPDKIERMVLDGVADAEDYYAGKVDRWLTSLVDTDKVLDGFFIGCAEAGPESCEFWAPTADNIRQNLTNLFEHIRSRPMPIKADSVYGILDYTKLKKTIFTTLYKPYMYFPALSKALAELAAGNGTALYSLVPGRKTPVCSCDPSTPGPLFDIISDSTTAIQCNDGEYVSDDVQAAEDHFEGSMKVSQWGDLWARSRLGCIGWPKFPKTQFRGPFEGKTSHPILLIGNTADPVTPLWAARNMSRGFEGSVVLQQNSLGHCSFAAPSLCTQQHVRKYFLDGTLPPKGTVCEPISQPFPNSNSNWDLESQMAQAIFSEATLSAQDHKLLEAVVDLSKMDVVSGPFFRQVGISCGMNALLIDNVLVPLNHHDPEGDEAVIALVRKPAAVPEDSEFYRGPILFNPGGPGGSGVDLILGKAADQFSTIVGPGFDIVGFDPRGISRSTPHVSFFKTDIERSMWGYGGLSLVNNTDEAIYRTMARAKVVAQLAEETDSGYLRYMNTEQTARDMLRIVEAHGISKLQYWGFSYGTLLGATFASMFPDKIERMLIDGVVDAEDYYTGNGSASLVDTDKALDNFYMGCAEAGPEGCDFWAPTPDKIRQNLTKITQHIHSRPMPIKSGSTYGILDYAKLRKTIFTSLYSPFFSFPVLAKALAELAAGNGTSLYSMYPDQLVSECSCDPSTHLYDIVFDSTTAITCNDFDYVPDDAHKAGKHLEMMLKVTQWGELWSSLRFNCIGWPKLPRTRFRGPFVGKTSHPILLIGNTADPVTPLWAAKNMSRGFEGSVVLQQNSVGHCSISAPSLCTLQHVREYFQVGNLPPPGTVCEPIGKPFPDLALPSREAQAIVQASVTSQDHALYAAGLNLSQMRLVSRLW</sequence>
<evidence type="ECO:0000256" key="1">
    <source>
        <dbReference type="ARBA" id="ARBA00010088"/>
    </source>
</evidence>
<dbReference type="AlphaFoldDB" id="A0A409WWE4"/>
<keyword evidence="6" id="KW-1185">Reference proteome</keyword>
<reference evidence="5 6" key="1">
    <citation type="journal article" date="2018" name="Evol. Lett.">
        <title>Horizontal gene cluster transfer increased hallucinogenic mushroom diversity.</title>
        <authorList>
            <person name="Reynolds H.T."/>
            <person name="Vijayakumar V."/>
            <person name="Gluck-Thaler E."/>
            <person name="Korotkin H.B."/>
            <person name="Matheny P.B."/>
            <person name="Slot J.C."/>
        </authorList>
    </citation>
    <scope>NUCLEOTIDE SEQUENCE [LARGE SCALE GENOMIC DNA]</scope>
    <source>
        <strain evidence="5 6">2631</strain>
    </source>
</reference>
<organism evidence="5 6">
    <name type="scientific">Psilocybe cyanescens</name>
    <dbReference type="NCBI Taxonomy" id="93625"/>
    <lineage>
        <taxon>Eukaryota</taxon>
        <taxon>Fungi</taxon>
        <taxon>Dikarya</taxon>
        <taxon>Basidiomycota</taxon>
        <taxon>Agaricomycotina</taxon>
        <taxon>Agaricomycetes</taxon>
        <taxon>Agaricomycetidae</taxon>
        <taxon>Agaricales</taxon>
        <taxon>Agaricineae</taxon>
        <taxon>Strophariaceae</taxon>
        <taxon>Psilocybe</taxon>
    </lineage>
</organism>
<evidence type="ECO:0000259" key="3">
    <source>
        <dbReference type="Pfam" id="PF00561"/>
    </source>
</evidence>
<comment type="similarity">
    <text evidence="1">Belongs to the peptidase S33 family.</text>
</comment>
<gene>
    <name evidence="5" type="ORF">CVT25_009203</name>
</gene>
<dbReference type="InterPro" id="IPR029058">
    <property type="entry name" value="AB_hydrolase_fold"/>
</dbReference>
<accession>A0A409WWE4</accession>
<evidence type="ECO:0000313" key="5">
    <source>
        <dbReference type="EMBL" id="PPQ82828.1"/>
    </source>
</evidence>
<dbReference type="PANTHER" id="PTHR43248">
    <property type="entry name" value="2-SUCCINYL-6-HYDROXY-2,4-CYCLOHEXADIENE-1-CARBOXYLATE SYNTHASE"/>
    <property type="match status" value="1"/>
</dbReference>
<evidence type="ECO:0008006" key="7">
    <source>
        <dbReference type="Google" id="ProtNLM"/>
    </source>
</evidence>